<dbReference type="InterPro" id="IPR047173">
    <property type="entry name" value="STRAD_A/B-like"/>
</dbReference>
<accession>A0A7R9PZZ0</accession>
<gene>
    <name evidence="4" type="ORF">OSB1V03_LOCUS7537</name>
</gene>
<comment type="similarity">
    <text evidence="1">Belongs to the protein kinase superfamily. STE Ser/Thr protein kinase family. STE20 subfamily.</text>
</comment>
<protein>
    <recommendedName>
        <fullName evidence="3">Protein kinase domain-containing protein</fullName>
    </recommendedName>
</protein>
<dbReference type="InterPro" id="IPR011009">
    <property type="entry name" value="Kinase-like_dom_sf"/>
</dbReference>
<dbReference type="GO" id="GO:0004672">
    <property type="term" value="F:protein kinase activity"/>
    <property type="evidence" value="ECO:0007669"/>
    <property type="project" value="InterPro"/>
</dbReference>
<dbReference type="PROSITE" id="PS50011">
    <property type="entry name" value="PROTEIN_KINASE_DOM"/>
    <property type="match status" value="1"/>
</dbReference>
<feature type="domain" description="Protein kinase" evidence="3">
    <location>
        <begin position="29"/>
        <end position="287"/>
    </location>
</feature>
<dbReference type="Gene3D" id="3.30.200.20">
    <property type="entry name" value="Phosphorylase Kinase, domain 1"/>
    <property type="match status" value="1"/>
</dbReference>
<dbReference type="EMBL" id="OC859010">
    <property type="protein sequence ID" value="CAD7627107.1"/>
    <property type="molecule type" value="Genomic_DNA"/>
</dbReference>
<sequence length="338" mass="38260">MNALIHKSNSKTSSFSETNQSLDSSPHLYQSVHRIHSSEELFVVKYKPTGEEYALRRTNLETAHSLEFVVNDIKLTCLLKHKNLLPILCSFVSGCQLWTITPLAHFGSASDLSKPNGLSELAIAFIVRDVLSALVYLHKRGIIHRSIRGSHILVTAPNGRCLLSGLKHSTSCMIDGKWQTAIHHYPTHPEPNLNWLAPEVLEQNLLGYNAKSDIYSLGITLCELSNGCVPFQDVELTEMLLDKLTAHFPRPLDSTCPEISDLSTEEMSEEIRHKYEIYRNRTYSQWFHKFTIDLCLNFDPLLSVQSLKNNINGGSSSSDENLVKLNDYDESRNDWNFS</sequence>
<dbReference type="Gene3D" id="1.10.510.10">
    <property type="entry name" value="Transferase(Phosphotransferase) domain 1"/>
    <property type="match status" value="1"/>
</dbReference>
<name>A0A7R9PZZ0_9ACAR</name>
<feature type="region of interest" description="Disordered" evidence="2">
    <location>
        <begin position="1"/>
        <end position="21"/>
    </location>
</feature>
<evidence type="ECO:0000256" key="1">
    <source>
        <dbReference type="ARBA" id="ARBA00008874"/>
    </source>
</evidence>
<dbReference type="PANTHER" id="PTHR48014:SF21">
    <property type="entry name" value="SERINE_THREONINE-PROTEIN KINASE FRAY2"/>
    <property type="match status" value="1"/>
</dbReference>
<dbReference type="Pfam" id="PF00069">
    <property type="entry name" value="Pkinase"/>
    <property type="match status" value="1"/>
</dbReference>
<evidence type="ECO:0000256" key="2">
    <source>
        <dbReference type="SAM" id="MobiDB-lite"/>
    </source>
</evidence>
<dbReference type="GO" id="GO:1902554">
    <property type="term" value="C:serine/threonine protein kinase complex"/>
    <property type="evidence" value="ECO:0007669"/>
    <property type="project" value="TreeGrafter"/>
</dbReference>
<dbReference type="AlphaFoldDB" id="A0A7R9PZZ0"/>
<dbReference type="EMBL" id="CAJPIZ010004435">
    <property type="protein sequence ID" value="CAG2107537.1"/>
    <property type="molecule type" value="Genomic_DNA"/>
</dbReference>
<dbReference type="GO" id="GO:0005524">
    <property type="term" value="F:ATP binding"/>
    <property type="evidence" value="ECO:0007669"/>
    <property type="project" value="InterPro"/>
</dbReference>
<reference evidence="4" key="1">
    <citation type="submission" date="2020-11" db="EMBL/GenBank/DDBJ databases">
        <authorList>
            <person name="Tran Van P."/>
        </authorList>
    </citation>
    <scope>NUCLEOTIDE SEQUENCE</scope>
</reference>
<dbReference type="PANTHER" id="PTHR48014">
    <property type="entry name" value="SERINE/THREONINE-PROTEIN KINASE FRAY2"/>
    <property type="match status" value="1"/>
</dbReference>
<dbReference type="Proteomes" id="UP000759131">
    <property type="component" value="Unassembled WGS sequence"/>
</dbReference>
<evidence type="ECO:0000259" key="3">
    <source>
        <dbReference type="PROSITE" id="PS50011"/>
    </source>
</evidence>
<feature type="compositionally biased region" description="Polar residues" evidence="2">
    <location>
        <begin position="10"/>
        <end position="21"/>
    </location>
</feature>
<keyword evidence="5" id="KW-1185">Reference proteome</keyword>
<dbReference type="SUPFAM" id="SSF56112">
    <property type="entry name" value="Protein kinase-like (PK-like)"/>
    <property type="match status" value="1"/>
</dbReference>
<dbReference type="GO" id="GO:0043539">
    <property type="term" value="F:protein serine/threonine kinase activator activity"/>
    <property type="evidence" value="ECO:0007669"/>
    <property type="project" value="InterPro"/>
</dbReference>
<proteinExistence type="inferred from homology"/>
<dbReference type="InterPro" id="IPR000719">
    <property type="entry name" value="Prot_kinase_dom"/>
</dbReference>
<organism evidence="4">
    <name type="scientific">Medioppia subpectinata</name>
    <dbReference type="NCBI Taxonomy" id="1979941"/>
    <lineage>
        <taxon>Eukaryota</taxon>
        <taxon>Metazoa</taxon>
        <taxon>Ecdysozoa</taxon>
        <taxon>Arthropoda</taxon>
        <taxon>Chelicerata</taxon>
        <taxon>Arachnida</taxon>
        <taxon>Acari</taxon>
        <taxon>Acariformes</taxon>
        <taxon>Sarcoptiformes</taxon>
        <taxon>Oribatida</taxon>
        <taxon>Brachypylina</taxon>
        <taxon>Oppioidea</taxon>
        <taxon>Oppiidae</taxon>
        <taxon>Medioppia</taxon>
    </lineage>
</organism>
<dbReference type="GO" id="GO:0006611">
    <property type="term" value="P:protein export from nucleus"/>
    <property type="evidence" value="ECO:0007669"/>
    <property type="project" value="TreeGrafter"/>
</dbReference>
<evidence type="ECO:0000313" key="4">
    <source>
        <dbReference type="EMBL" id="CAD7627107.1"/>
    </source>
</evidence>
<dbReference type="OrthoDB" id="840771at2759"/>
<evidence type="ECO:0000313" key="5">
    <source>
        <dbReference type="Proteomes" id="UP000759131"/>
    </source>
</evidence>